<evidence type="ECO:0000313" key="8">
    <source>
        <dbReference type="EMBL" id="CCK72467.1"/>
    </source>
</evidence>
<dbReference type="OrthoDB" id="10021397at2759"/>
<dbReference type="RefSeq" id="XP_022466712.1">
    <property type="nucleotide sequence ID" value="XM_022610413.1"/>
</dbReference>
<dbReference type="SUPFAM" id="SSF103473">
    <property type="entry name" value="MFS general substrate transporter"/>
    <property type="match status" value="2"/>
</dbReference>
<evidence type="ECO:0000256" key="2">
    <source>
        <dbReference type="ARBA" id="ARBA00008335"/>
    </source>
</evidence>
<feature type="transmembrane region" description="Helical" evidence="6">
    <location>
        <begin position="268"/>
        <end position="293"/>
    </location>
</feature>
<gene>
    <name evidence="8" type="primary">KNAG0K01020</name>
    <name evidence="8" type="ordered locus">KNAG_0K01020</name>
</gene>
<comment type="subcellular location">
    <subcellularLocation>
        <location evidence="1">Membrane</location>
        <topology evidence="1">Multi-pass membrane protein</topology>
    </subcellularLocation>
</comment>
<dbReference type="InterPro" id="IPR036259">
    <property type="entry name" value="MFS_trans_sf"/>
</dbReference>
<feature type="transmembrane region" description="Helical" evidence="6">
    <location>
        <begin position="351"/>
        <end position="370"/>
    </location>
</feature>
<evidence type="ECO:0000259" key="7">
    <source>
        <dbReference type="PROSITE" id="PS50850"/>
    </source>
</evidence>
<feature type="transmembrane region" description="Helical" evidence="6">
    <location>
        <begin position="305"/>
        <end position="330"/>
    </location>
</feature>
<dbReference type="GO" id="GO:0005886">
    <property type="term" value="C:plasma membrane"/>
    <property type="evidence" value="ECO:0007669"/>
    <property type="project" value="EnsemblFungi"/>
</dbReference>
<feature type="transmembrane region" description="Helical" evidence="6">
    <location>
        <begin position="390"/>
        <end position="411"/>
    </location>
</feature>
<accession>J7S397</accession>
<keyword evidence="5 6" id="KW-0472">Membrane</keyword>
<dbReference type="OMA" id="YKMDENA"/>
<dbReference type="KEGG" id="kng:KNAG_0K01020"/>
<evidence type="ECO:0000313" key="9">
    <source>
        <dbReference type="Proteomes" id="UP000006310"/>
    </source>
</evidence>
<keyword evidence="4 6" id="KW-1133">Transmembrane helix</keyword>
<dbReference type="InterPro" id="IPR011701">
    <property type="entry name" value="MFS"/>
</dbReference>
<feature type="transmembrane region" description="Helical" evidence="6">
    <location>
        <begin position="151"/>
        <end position="171"/>
    </location>
</feature>
<dbReference type="PANTHER" id="PTHR23501">
    <property type="entry name" value="MAJOR FACILITATOR SUPERFAMILY"/>
    <property type="match status" value="1"/>
</dbReference>
<dbReference type="HOGENOM" id="CLU_000960_22_1_1"/>
<feature type="transmembrane region" description="Helical" evidence="6">
    <location>
        <begin position="214"/>
        <end position="234"/>
    </location>
</feature>
<evidence type="ECO:0000256" key="6">
    <source>
        <dbReference type="SAM" id="Phobius"/>
    </source>
</evidence>
<feature type="transmembrane region" description="Helical" evidence="6">
    <location>
        <begin position="55"/>
        <end position="83"/>
    </location>
</feature>
<dbReference type="CDD" id="cd17502">
    <property type="entry name" value="MFS_Azr1_MDR_like"/>
    <property type="match status" value="1"/>
</dbReference>
<reference evidence="8 9" key="1">
    <citation type="journal article" date="2011" name="Proc. Natl. Acad. Sci. U.S.A.">
        <title>Evolutionary erosion of yeast sex chromosomes by mating-type switching accidents.</title>
        <authorList>
            <person name="Gordon J.L."/>
            <person name="Armisen D."/>
            <person name="Proux-Wera E."/>
            <person name="Oheigeartaigh S.S."/>
            <person name="Byrne K.P."/>
            <person name="Wolfe K.H."/>
        </authorList>
    </citation>
    <scope>NUCLEOTIDE SEQUENCE [LARGE SCALE GENOMIC DNA]</scope>
    <source>
        <strain evidence="9">ATCC MYA-139 / BCRC 22969 / CBS 8797 / CCRC 22969 / KCTC 17520 / NBRC 10181 / NCYC 3082</strain>
    </source>
</reference>
<feature type="domain" description="Major facilitator superfamily (MFS) profile" evidence="7">
    <location>
        <begin position="60"/>
        <end position="583"/>
    </location>
</feature>
<feature type="transmembrane region" description="Helical" evidence="6">
    <location>
        <begin position="126"/>
        <end position="145"/>
    </location>
</feature>
<dbReference type="Pfam" id="PF07690">
    <property type="entry name" value="MFS_1"/>
    <property type="match status" value="1"/>
</dbReference>
<proteinExistence type="inferred from homology"/>
<dbReference type="FunFam" id="1.20.1250.20:FF:000373">
    <property type="entry name" value="Vacuolar basic amino acid transporter"/>
    <property type="match status" value="1"/>
</dbReference>
<protein>
    <recommendedName>
        <fullName evidence="7">Major facilitator superfamily (MFS) profile domain-containing protein</fullName>
    </recommendedName>
</protein>
<feature type="transmembrane region" description="Helical" evidence="6">
    <location>
        <begin position="95"/>
        <end position="114"/>
    </location>
</feature>
<feature type="transmembrane region" description="Helical" evidence="6">
    <location>
        <begin position="560"/>
        <end position="578"/>
    </location>
</feature>
<keyword evidence="9" id="KW-1185">Reference proteome</keyword>
<dbReference type="EMBL" id="HE978324">
    <property type="protein sequence ID" value="CCK72467.1"/>
    <property type="molecule type" value="Genomic_DNA"/>
</dbReference>
<dbReference type="Proteomes" id="UP000006310">
    <property type="component" value="Chromosome 11"/>
</dbReference>
<evidence type="ECO:0000256" key="3">
    <source>
        <dbReference type="ARBA" id="ARBA00022692"/>
    </source>
</evidence>
<evidence type="ECO:0000256" key="5">
    <source>
        <dbReference type="ARBA" id="ARBA00023136"/>
    </source>
</evidence>
<organism evidence="8 9">
    <name type="scientific">Huiozyma naganishii (strain ATCC MYA-139 / BCRC 22969 / CBS 8797 / KCTC 17520 / NBRC 10181 / NCYC 3082 / Yp74L-3)</name>
    <name type="common">Yeast</name>
    <name type="synonym">Kazachstania naganishii</name>
    <dbReference type="NCBI Taxonomy" id="1071383"/>
    <lineage>
        <taxon>Eukaryota</taxon>
        <taxon>Fungi</taxon>
        <taxon>Dikarya</taxon>
        <taxon>Ascomycota</taxon>
        <taxon>Saccharomycotina</taxon>
        <taxon>Saccharomycetes</taxon>
        <taxon>Saccharomycetales</taxon>
        <taxon>Saccharomycetaceae</taxon>
        <taxon>Huiozyma</taxon>
    </lineage>
</organism>
<evidence type="ECO:0000256" key="1">
    <source>
        <dbReference type="ARBA" id="ARBA00004141"/>
    </source>
</evidence>
<feature type="transmembrane region" description="Helical" evidence="6">
    <location>
        <begin position="183"/>
        <end position="202"/>
    </location>
</feature>
<sequence length="599" mass="65250">MSRASMEKSIVRGNIGIDIKSVDSVQVHTSKTDTAQTLEEEVEYNEFGQPLPKGIILWACTGALALANFLAALDIMIVTTIINDVGAHFDAYAKTGWIIAGYSLPNALMSLLWGRIAFSFLGFKTAMLSAIVIFEIGSLICALANSMDMLIGGRVIAGIGGSGIQSLSFVIGSTLVSPRGRGFIIAFMSASFGIASVIGPFIGGAFTSHVTWRWCFWINLPVGAVALVIFTWVYNPTGKKQVLLTIHDLKELSEKVKKVRFKDLLKHLLFKLDIIEFMLISAGIVCILLAFTFGGNRFKWGSYSIILLFVIGGCLVIVALVYDFVIFPNLQIVKANYIQYQPLISWKNLRIRGIFTASMTTFFFCIGYMSQTVYYVQFFQLIYNSSPWKASIHLIAVMIPTVLTAVVCGFLNGKFGYVKPITVAGMCLAVIGAGLLTLLDNHSNSAQHIGLLILPGVAFGACNQCTMMAAQIELDKKSPTFKSDFVAVTTLNSFLKNCGQAVGSIISASVFGGAVMNKIGKSSYHSEIRSVDDLIIYRAEHFDGARSVLGNMISDSVKDVFYMALGWCALAFLFAIFTSNKKIEAPKKGEPVDVEAQKS</sequence>
<dbReference type="GeneID" id="34528234"/>
<dbReference type="PROSITE" id="PS50850">
    <property type="entry name" value="MFS"/>
    <property type="match status" value="1"/>
</dbReference>
<comment type="similarity">
    <text evidence="2">Belongs to the major facilitator superfamily.</text>
</comment>
<name>J7S397_HUIN7</name>
<dbReference type="GO" id="GO:1901474">
    <property type="term" value="F:azole transmembrane transporter activity"/>
    <property type="evidence" value="ECO:0007669"/>
    <property type="project" value="EnsemblFungi"/>
</dbReference>
<dbReference type="eggNOG" id="KOG0254">
    <property type="taxonomic scope" value="Eukaryota"/>
</dbReference>
<reference evidence="9" key="2">
    <citation type="submission" date="2012-08" db="EMBL/GenBank/DDBJ databases">
        <title>Genome sequence of Kazachstania naganishii.</title>
        <authorList>
            <person name="Gordon J.L."/>
            <person name="Armisen D."/>
            <person name="Proux-Wera E."/>
            <person name="OhEigeartaigh S.S."/>
            <person name="Byrne K.P."/>
            <person name="Wolfe K.H."/>
        </authorList>
    </citation>
    <scope>NUCLEOTIDE SEQUENCE [LARGE SCALE GENOMIC DNA]</scope>
    <source>
        <strain evidence="9">ATCC MYA-139 / BCRC 22969 / CBS 8797 / CCRC 22969 / KCTC 17520 / NBRC 10181 / NCYC 3082</strain>
    </source>
</reference>
<keyword evidence="3 6" id="KW-0812">Transmembrane</keyword>
<feature type="transmembrane region" description="Helical" evidence="6">
    <location>
        <begin position="418"/>
        <end position="439"/>
    </location>
</feature>
<dbReference type="InterPro" id="IPR020846">
    <property type="entry name" value="MFS_dom"/>
</dbReference>
<dbReference type="Gene3D" id="1.20.1250.20">
    <property type="entry name" value="MFS general substrate transporter like domains"/>
    <property type="match status" value="2"/>
</dbReference>
<evidence type="ECO:0000256" key="4">
    <source>
        <dbReference type="ARBA" id="ARBA00022989"/>
    </source>
</evidence>
<dbReference type="AlphaFoldDB" id="J7S397"/>
<dbReference type="PANTHER" id="PTHR23501:SF198">
    <property type="entry name" value="AZOLE RESISTANCE PROTEIN 1-RELATED"/>
    <property type="match status" value="1"/>
</dbReference>